<dbReference type="Proteomes" id="UP000012062">
    <property type="component" value="Unassembled WGS sequence"/>
</dbReference>
<dbReference type="STRING" id="1297569.MESS2_1590082"/>
<evidence type="ECO:0000256" key="1">
    <source>
        <dbReference type="SAM" id="MobiDB-lite"/>
    </source>
</evidence>
<gene>
    <name evidence="2" type="ORF">MESS2_1590082</name>
</gene>
<protein>
    <submittedName>
        <fullName evidence="2">Uncharacterized protein</fullName>
    </submittedName>
</protein>
<feature type="compositionally biased region" description="Basic and acidic residues" evidence="1">
    <location>
        <begin position="1"/>
        <end position="17"/>
    </location>
</feature>
<feature type="region of interest" description="Disordered" evidence="1">
    <location>
        <begin position="1"/>
        <end position="27"/>
    </location>
</feature>
<name>M5EN19_9HYPH</name>
<comment type="caution">
    <text evidence="2">The sequence shown here is derived from an EMBL/GenBank/DDBJ whole genome shotgun (WGS) entry which is preliminary data.</text>
</comment>
<dbReference type="EMBL" id="CAUM01000067">
    <property type="protein sequence ID" value="CCV05575.1"/>
    <property type="molecule type" value="Genomic_DNA"/>
</dbReference>
<evidence type="ECO:0000313" key="2">
    <source>
        <dbReference type="EMBL" id="CCV05575.1"/>
    </source>
</evidence>
<sequence>MISRRDHFGGRPSRDGDGMTGSRTAHSISVKSLEYRSPLRACFARVISVHMCLSVDASQHRLNHKSLISLNSFSGQTAAVKSAHIGRADPQIEKGRTVKSGQE</sequence>
<keyword evidence="3" id="KW-1185">Reference proteome</keyword>
<organism evidence="2 3">
    <name type="scientific">Mesorhizobium metallidurans STM 2683</name>
    <dbReference type="NCBI Taxonomy" id="1297569"/>
    <lineage>
        <taxon>Bacteria</taxon>
        <taxon>Pseudomonadati</taxon>
        <taxon>Pseudomonadota</taxon>
        <taxon>Alphaproteobacteria</taxon>
        <taxon>Hyphomicrobiales</taxon>
        <taxon>Phyllobacteriaceae</taxon>
        <taxon>Mesorhizobium</taxon>
    </lineage>
</organism>
<accession>M5EN19</accession>
<evidence type="ECO:0000313" key="3">
    <source>
        <dbReference type="Proteomes" id="UP000012062"/>
    </source>
</evidence>
<reference evidence="2 3" key="1">
    <citation type="submission" date="2013-02" db="EMBL/GenBank/DDBJ databases">
        <authorList>
            <person name="Genoscope - CEA"/>
        </authorList>
    </citation>
    <scope>NUCLEOTIDE SEQUENCE [LARGE SCALE GENOMIC DNA]</scope>
    <source>
        <strain evidence="2 3">STM 2683</strain>
    </source>
</reference>
<proteinExistence type="predicted"/>
<dbReference type="AlphaFoldDB" id="M5EN19"/>